<dbReference type="GO" id="GO:0051539">
    <property type="term" value="F:4 iron, 4 sulfur cluster binding"/>
    <property type="evidence" value="ECO:0007669"/>
    <property type="project" value="UniProtKB-KW"/>
</dbReference>
<feature type="transmembrane region" description="Helical" evidence="7">
    <location>
        <begin position="450"/>
        <end position="471"/>
    </location>
</feature>
<feature type="transmembrane region" description="Helical" evidence="7">
    <location>
        <begin position="178"/>
        <end position="199"/>
    </location>
</feature>
<dbReference type="Pfam" id="PF12801">
    <property type="entry name" value="Fer4_5"/>
    <property type="match status" value="2"/>
</dbReference>
<dbReference type="Proteomes" id="UP000065734">
    <property type="component" value="Chromosome I"/>
</dbReference>
<feature type="transmembrane region" description="Helical" evidence="7">
    <location>
        <begin position="483"/>
        <end position="506"/>
    </location>
</feature>
<keyword evidence="4" id="KW-0249">Electron transport</keyword>
<dbReference type="PANTHER" id="PTHR30176:SF3">
    <property type="entry name" value="FERREDOXIN-TYPE PROTEIN NAPH"/>
    <property type="match status" value="1"/>
</dbReference>
<dbReference type="InterPro" id="IPR017896">
    <property type="entry name" value="4Fe4S_Fe-S-bd"/>
</dbReference>
<feature type="transmembrane region" description="Helical" evidence="7">
    <location>
        <begin position="67"/>
        <end position="88"/>
    </location>
</feature>
<evidence type="ECO:0000256" key="5">
    <source>
        <dbReference type="ARBA" id="ARBA00023004"/>
    </source>
</evidence>
<dbReference type="EMBL" id="LN907867">
    <property type="protein sequence ID" value="CUU42830.1"/>
    <property type="molecule type" value="Genomic_DNA"/>
</dbReference>
<evidence type="ECO:0000256" key="1">
    <source>
        <dbReference type="ARBA" id="ARBA00022448"/>
    </source>
</evidence>
<dbReference type="PATRIC" id="fig|1079.6.peg.2505"/>
<dbReference type="RefSeq" id="WP_082417061.1">
    <property type="nucleotide sequence ID" value="NZ_AP014854.2"/>
</dbReference>
<keyword evidence="7" id="KW-0812">Transmembrane</keyword>
<dbReference type="GO" id="GO:0005886">
    <property type="term" value="C:plasma membrane"/>
    <property type="evidence" value="ECO:0007669"/>
    <property type="project" value="TreeGrafter"/>
</dbReference>
<evidence type="ECO:0000256" key="4">
    <source>
        <dbReference type="ARBA" id="ARBA00022982"/>
    </source>
</evidence>
<feature type="domain" description="4Fe-4S ferredoxin-type" evidence="8">
    <location>
        <begin position="192"/>
        <end position="225"/>
    </location>
</feature>
<name>A0A0N7IUS4_BLAVI</name>
<feature type="transmembrane region" description="Helical" evidence="7">
    <location>
        <begin position="108"/>
        <end position="131"/>
    </location>
</feature>
<protein>
    <submittedName>
        <fullName evidence="9">4Fe-4S binding domain protein</fullName>
    </submittedName>
</protein>
<keyword evidence="2" id="KW-0004">4Fe-4S</keyword>
<evidence type="ECO:0000256" key="2">
    <source>
        <dbReference type="ARBA" id="ARBA00022485"/>
    </source>
</evidence>
<evidence type="ECO:0000313" key="9">
    <source>
        <dbReference type="EMBL" id="CUU42830.1"/>
    </source>
</evidence>
<evidence type="ECO:0000259" key="8">
    <source>
        <dbReference type="Pfam" id="PF12801"/>
    </source>
</evidence>
<reference evidence="10" key="1">
    <citation type="journal article" date="2016" name="Genome Announc.">
        <title>Revised genome sequence of the purple photosynthetic bacterium Blastochloris viridis.</title>
        <authorList>
            <person name="Liu L.N."/>
            <person name="Faulkner M."/>
            <person name="Liu X."/>
            <person name="Huang F."/>
            <person name="Darby A.C."/>
            <person name="Hall N."/>
        </authorList>
    </citation>
    <scope>NUCLEOTIDE SEQUENCE [LARGE SCALE GENOMIC DNA]</scope>
    <source>
        <strain evidence="10">ATCC 19567 / DSM 133 / F</strain>
    </source>
</reference>
<keyword evidence="3" id="KW-0479">Metal-binding</keyword>
<proteinExistence type="predicted"/>
<dbReference type="GO" id="GO:0046872">
    <property type="term" value="F:metal ion binding"/>
    <property type="evidence" value="ECO:0007669"/>
    <property type="project" value="UniProtKB-KW"/>
</dbReference>
<feature type="transmembrane region" description="Helical" evidence="7">
    <location>
        <begin position="375"/>
        <end position="396"/>
    </location>
</feature>
<evidence type="ECO:0000256" key="6">
    <source>
        <dbReference type="ARBA" id="ARBA00023014"/>
    </source>
</evidence>
<evidence type="ECO:0000256" key="7">
    <source>
        <dbReference type="SAM" id="Phobius"/>
    </source>
</evidence>
<feature type="transmembrane region" description="Helical" evidence="7">
    <location>
        <begin position="408"/>
        <end position="430"/>
    </location>
</feature>
<accession>A0A0N7IUS4</accession>
<gene>
    <name evidence="9" type="ORF">BVIRIDIS_18450</name>
</gene>
<feature type="transmembrane region" description="Helical" evidence="7">
    <location>
        <begin position="304"/>
        <end position="322"/>
    </location>
</feature>
<feature type="domain" description="4Fe-4S ferredoxin-type" evidence="8">
    <location>
        <begin position="106"/>
        <end position="142"/>
    </location>
</feature>
<dbReference type="InterPro" id="IPR051684">
    <property type="entry name" value="Electron_Trans/Redox"/>
</dbReference>
<keyword evidence="6" id="KW-0411">Iron-sulfur</keyword>
<evidence type="ECO:0000313" key="10">
    <source>
        <dbReference type="Proteomes" id="UP000065734"/>
    </source>
</evidence>
<keyword evidence="7" id="KW-1133">Transmembrane helix</keyword>
<keyword evidence="5" id="KW-0408">Iron</keyword>
<dbReference type="AlphaFoldDB" id="A0A0N7IUS4"/>
<feature type="transmembrane region" description="Helical" evidence="7">
    <location>
        <begin position="152"/>
        <end position="172"/>
    </location>
</feature>
<dbReference type="KEGG" id="bvr:BVIR_2399"/>
<keyword evidence="10" id="KW-1185">Reference proteome</keyword>
<sequence length="507" mass="55636">MASLDAAFDNRDRSANRVGRRYPLQHLDPHRLAPGAPGAAPKAARPIDVALRRIGEWLRDHQRAIHIAQWSVLFFYMALIVVPTLVPLPERTSHIWSHVTLLAQFTFWGIWWPGVLLSTVLVGRVWCGLLCPEGSLSERASRHGFGLATPRLFMWKGWPILAFIVTTIYGQMTSVYQYPLPVVIILGGSTVLAAGIGLLYGRDKRVWCRFLCPVSGVFRLLAKLAPLHFRTDQQAWRRYRRAPGTAKETVNCAPMVPIGVMRGASDCHMCGRCSGFRDAIVLERRSPNHEIVHVAGAEPKPWETVMLVVALMGVATGAFLWTTSDVFIAIKQTLAEWAVAHDAMWLIQPVLPWWILTNYPDQHDVMVPADGITLIVFVLGTAAVIACSALAALALATRALGRWRSARFHHLAQCLIPLGACGVFLGLSALTITMLRAEGFDPPFVPEGRALLLAGAALWCMVLAWQITGVHAGTHARALPRRLAATAAASLAVAVGLTSWVSLFFMG</sequence>
<dbReference type="PANTHER" id="PTHR30176">
    <property type="entry name" value="FERREDOXIN-TYPE PROTEIN NAPH"/>
    <property type="match status" value="1"/>
</dbReference>
<organism evidence="9 10">
    <name type="scientific">Blastochloris viridis</name>
    <name type="common">Rhodopseudomonas viridis</name>
    <dbReference type="NCBI Taxonomy" id="1079"/>
    <lineage>
        <taxon>Bacteria</taxon>
        <taxon>Pseudomonadati</taxon>
        <taxon>Pseudomonadota</taxon>
        <taxon>Alphaproteobacteria</taxon>
        <taxon>Hyphomicrobiales</taxon>
        <taxon>Blastochloridaceae</taxon>
        <taxon>Blastochloris</taxon>
    </lineage>
</organism>
<evidence type="ECO:0000256" key="3">
    <source>
        <dbReference type="ARBA" id="ARBA00022723"/>
    </source>
</evidence>
<dbReference type="STRING" id="1079.BVIR_2399"/>
<keyword evidence="1" id="KW-0813">Transport</keyword>
<keyword evidence="7" id="KW-0472">Membrane</keyword>